<feature type="region of interest" description="Disordered" evidence="1">
    <location>
        <begin position="1024"/>
        <end position="1075"/>
    </location>
</feature>
<dbReference type="Proteomes" id="UP000566819">
    <property type="component" value="Unassembled WGS sequence"/>
</dbReference>
<feature type="compositionally biased region" description="Basic and acidic residues" evidence="1">
    <location>
        <begin position="1055"/>
        <end position="1071"/>
    </location>
</feature>
<feature type="compositionally biased region" description="Polar residues" evidence="1">
    <location>
        <begin position="358"/>
        <end position="372"/>
    </location>
</feature>
<evidence type="ECO:0000313" key="2">
    <source>
        <dbReference type="EMBL" id="KAF4628151.1"/>
    </source>
</evidence>
<dbReference type="EMBL" id="JAAMPI010000853">
    <property type="protein sequence ID" value="KAF4628151.1"/>
    <property type="molecule type" value="Genomic_DNA"/>
</dbReference>
<feature type="compositionally biased region" description="Polar residues" evidence="1">
    <location>
        <begin position="1024"/>
        <end position="1051"/>
    </location>
</feature>
<feature type="compositionally biased region" description="Polar residues" evidence="1">
    <location>
        <begin position="269"/>
        <end position="317"/>
    </location>
</feature>
<proteinExistence type="predicted"/>
<feature type="compositionally biased region" description="Polar residues" evidence="1">
    <location>
        <begin position="971"/>
        <end position="981"/>
    </location>
</feature>
<sequence>MFSYLRPHHRRTSTPSSPAEQSHSFEPPLHPIEHGHGHPQRWQDSGSPEPTSATSPPYISSNMTRVASGGSDTVPNEPSRSANEWEPRTQNWDSSKGNARSQNIFSYSNHQRIPYAASQRPDSAGNAGVPNHTSFQTSRPQAGGTHDVAFRQKSPEPRHTFVTAVDLQNNSVATGKRPSGAKLPNPPPPSANTAPTFEPVQPKSGKARLNLLNPMSLLARRRTSHAIPQLSPEALAANRASENISENLDFRIRGTVVHDFSAPRPRRNVSYNDVRSEEVANNATKSYQRSPNPQYGESNTTEDSSSGPWSGGNHTPVFTENFEEEQYPAAGPHVRKANDLTDLPLPKPPYAKGAQRPVESNSTPKNNESIQKQVPAKRQISARKPVSDIGPPVPPKSNAPMPSEAKRISIDPTSAQPKSTLSGKKGRPRNVSEVSAKDAVIPKHMKSTSSRFSFDMIGAAEQERLLEDRHRQRALEKKAEKITGDEPEDDFEDEFDFDNYDDDDGLEERIPGVNADLDEEEEPDEFPQNGESLAGFTFQQSWLTPLSPSSPGMVSTPRDANGDVIGFAMTKNSPYVPGGLAQDSVASPLSPISPVSPASAESAVGNGTIRGLGLEGIGVPQAQVAGEQPEEQNVEQKDFPQSFGIDDDDLYFDDGIISGLGEADDTVEFDESVFDIIDTDQYGRPLKSLSSIPTLYSPPTLTSDPSPSLNKTVDSTDGAKCAADAISPTSLPLSGGLAPMPSILENRTSKPSDEPPATVGLTQDSLAAYQSALAAAAFTAAANGKFRRDSTPLDTTPSEHDDAQHDDTQPGLVSDSSHTSHYEPFSPNYDMEDDFDYDDALEDDAIIAVANAEALANDCDGFYGQEFGFYSAPAGEAEYANGGYFGPRGVEGVNRSQSGRVVSREPNLTPITERSEYSNRNSFMSPLFGPGSLASPGLAQLAGMMSSQEYEAGDMSLNALLKLRRGAWGGSQASLHSSAGSPKSAGGLDDGSPIGPNPPWASNNMLGNTIASAGHRRKNSAFSLLSESPSGTGQQSEGNSPPGSPTLTMSVPQDPVKKDSEQEKEANDREKYFKKHKYTGSAESISYSKEEDPVVGERWILERRRTAESGECDEQRPVCGRCEMQPHACVYAVKEVPRWKNNVSTFNVTTVAKTKILPKDTNPHIASIQPGYYGIDINTIWDLHAKAPDYTLARPISFVPEKECRKLGPKDTFLLVNFTSNTSRDLVGPQSLWSGDLTQLAFQHNYLLHAMLMLSARAPAKKSPQPKAPTTRPTTSHTSKRTTFKNPSNFPPHLSPQ</sequence>
<protein>
    <submittedName>
        <fullName evidence="2">Uncharacterized protein</fullName>
    </submittedName>
</protein>
<feature type="region of interest" description="Disordered" evidence="1">
    <location>
        <begin position="476"/>
        <end position="510"/>
    </location>
</feature>
<accession>A0A8H4VZH0</accession>
<keyword evidence="3" id="KW-1185">Reference proteome</keyword>
<feature type="region of interest" description="Disordered" evidence="1">
    <location>
        <begin position="727"/>
        <end position="759"/>
    </location>
</feature>
<feature type="region of interest" description="Disordered" evidence="1">
    <location>
        <begin position="1258"/>
        <end position="1297"/>
    </location>
</feature>
<name>A0A8H4VZH0_9HELO</name>
<feature type="region of interest" description="Disordered" evidence="1">
    <location>
        <begin position="262"/>
        <end position="317"/>
    </location>
</feature>
<feature type="compositionally biased region" description="Polar residues" evidence="1">
    <location>
        <begin position="42"/>
        <end position="111"/>
    </location>
</feature>
<feature type="region of interest" description="Disordered" evidence="1">
    <location>
        <begin position="787"/>
        <end position="833"/>
    </location>
</feature>
<feature type="compositionally biased region" description="Low complexity" evidence="1">
    <location>
        <begin position="1258"/>
        <end position="1269"/>
    </location>
</feature>
<reference evidence="2 3" key="1">
    <citation type="submission" date="2020-03" db="EMBL/GenBank/DDBJ databases">
        <title>Draft Genome Sequence of Cudoniella acicularis.</title>
        <authorList>
            <person name="Buettner E."/>
            <person name="Kellner H."/>
        </authorList>
    </citation>
    <scope>NUCLEOTIDE SEQUENCE [LARGE SCALE GENOMIC DNA]</scope>
    <source>
        <strain evidence="2 3">DSM 108380</strain>
    </source>
</reference>
<feature type="compositionally biased region" description="Basic residues" evidence="1">
    <location>
        <begin position="1"/>
        <end position="12"/>
    </location>
</feature>
<feature type="compositionally biased region" description="Polar residues" evidence="1">
    <location>
        <begin position="411"/>
        <end position="422"/>
    </location>
</feature>
<feature type="compositionally biased region" description="Polar residues" evidence="1">
    <location>
        <begin position="131"/>
        <end position="140"/>
    </location>
</feature>
<feature type="region of interest" description="Disordered" evidence="1">
    <location>
        <begin position="1"/>
        <end position="205"/>
    </location>
</feature>
<gene>
    <name evidence="2" type="ORF">G7Y89_g10004</name>
</gene>
<evidence type="ECO:0000313" key="3">
    <source>
        <dbReference type="Proteomes" id="UP000566819"/>
    </source>
</evidence>
<feature type="region of interest" description="Disordered" evidence="1">
    <location>
        <begin position="624"/>
        <end position="645"/>
    </location>
</feature>
<feature type="compositionally biased region" description="Polar residues" evidence="1">
    <location>
        <begin position="13"/>
        <end position="24"/>
    </location>
</feature>
<evidence type="ECO:0000256" key="1">
    <source>
        <dbReference type="SAM" id="MobiDB-lite"/>
    </source>
</evidence>
<feature type="compositionally biased region" description="Basic and acidic residues" evidence="1">
    <location>
        <begin position="148"/>
        <end position="159"/>
    </location>
</feature>
<comment type="caution">
    <text evidence="2">The sequence shown here is derived from an EMBL/GenBank/DDBJ whole genome shotgun (WGS) entry which is preliminary data.</text>
</comment>
<feature type="region of interest" description="Disordered" evidence="1">
    <location>
        <begin position="335"/>
        <end position="438"/>
    </location>
</feature>
<dbReference type="OrthoDB" id="5408302at2759"/>
<feature type="compositionally biased region" description="Basic and acidic residues" evidence="1">
    <location>
        <begin position="787"/>
        <end position="808"/>
    </location>
</feature>
<feature type="compositionally biased region" description="Acidic residues" evidence="1">
    <location>
        <begin position="485"/>
        <end position="506"/>
    </location>
</feature>
<feature type="region of interest" description="Disordered" evidence="1">
    <location>
        <begin position="971"/>
        <end position="1007"/>
    </location>
</feature>
<organism evidence="2 3">
    <name type="scientific">Cudoniella acicularis</name>
    <dbReference type="NCBI Taxonomy" id="354080"/>
    <lineage>
        <taxon>Eukaryota</taxon>
        <taxon>Fungi</taxon>
        <taxon>Dikarya</taxon>
        <taxon>Ascomycota</taxon>
        <taxon>Pezizomycotina</taxon>
        <taxon>Leotiomycetes</taxon>
        <taxon>Helotiales</taxon>
        <taxon>Tricladiaceae</taxon>
        <taxon>Cudoniella</taxon>
    </lineage>
</organism>